<accession>A0AAE6M483</accession>
<sequence>MLLFKRKQHASKEVEETVSQTAIETIQQENDDLLDKIEALKLDVSELTAENQRLTEQLTRSKYQRSLIKTSMGLGVLVISYGILNLINEDSRYTAIFLLIEAAFMFMMLRGDDK</sequence>
<keyword evidence="1" id="KW-0175">Coiled coil</keyword>
<dbReference type="OMA" id="EAAFIFM"/>
<keyword evidence="2" id="KW-1133">Transmembrane helix</keyword>
<proteinExistence type="predicted"/>
<evidence type="ECO:0000313" key="4">
    <source>
        <dbReference type="Proteomes" id="UP000321332"/>
    </source>
</evidence>
<feature type="transmembrane region" description="Helical" evidence="2">
    <location>
        <begin position="93"/>
        <end position="109"/>
    </location>
</feature>
<keyword evidence="2" id="KW-0472">Membrane</keyword>
<dbReference type="EMBL" id="CP042374">
    <property type="protein sequence ID" value="QEA33321.1"/>
    <property type="molecule type" value="Genomic_DNA"/>
</dbReference>
<dbReference type="GeneID" id="61186842"/>
<dbReference type="RefSeq" id="WP_014973734.1">
    <property type="nucleotide sequence ID" value="NZ_BPKR01000007.1"/>
</dbReference>
<protein>
    <submittedName>
        <fullName evidence="3">Uncharacterized protein</fullName>
    </submittedName>
</protein>
<name>A0AAE6M483_LEUCA</name>
<feature type="coiled-coil region" evidence="1">
    <location>
        <begin position="23"/>
        <end position="64"/>
    </location>
</feature>
<organism evidence="3 4">
    <name type="scientific">Leuconostoc carnosum</name>
    <dbReference type="NCBI Taxonomy" id="1252"/>
    <lineage>
        <taxon>Bacteria</taxon>
        <taxon>Bacillati</taxon>
        <taxon>Bacillota</taxon>
        <taxon>Bacilli</taxon>
        <taxon>Lactobacillales</taxon>
        <taxon>Lactobacillaceae</taxon>
        <taxon>Leuconostoc</taxon>
    </lineage>
</organism>
<dbReference type="AlphaFoldDB" id="A0AAE6M483"/>
<reference evidence="3 4" key="1">
    <citation type="submission" date="2019-06" db="EMBL/GenBank/DDBJ databases">
        <title>Genome analyses of bacteria isolated from kimchi.</title>
        <authorList>
            <person name="Lee S."/>
            <person name="Ahn S."/>
            <person name="Roh S."/>
        </authorList>
    </citation>
    <scope>NUCLEOTIDE SEQUENCE [LARGE SCALE GENOMIC DNA]</scope>
    <source>
        <strain evidence="3 4">CBA3620</strain>
    </source>
</reference>
<keyword evidence="2" id="KW-0812">Transmembrane</keyword>
<gene>
    <name evidence="3" type="ORF">FGL89_03730</name>
</gene>
<evidence type="ECO:0000313" key="3">
    <source>
        <dbReference type="EMBL" id="QEA33321.1"/>
    </source>
</evidence>
<evidence type="ECO:0000256" key="2">
    <source>
        <dbReference type="SAM" id="Phobius"/>
    </source>
</evidence>
<feature type="transmembrane region" description="Helical" evidence="2">
    <location>
        <begin position="67"/>
        <end position="87"/>
    </location>
</feature>
<dbReference type="Proteomes" id="UP000321332">
    <property type="component" value="Chromosome"/>
</dbReference>
<evidence type="ECO:0000256" key="1">
    <source>
        <dbReference type="SAM" id="Coils"/>
    </source>
</evidence>